<dbReference type="Pfam" id="PF00076">
    <property type="entry name" value="RRM_1"/>
    <property type="match status" value="1"/>
</dbReference>
<evidence type="ECO:0000313" key="8">
    <source>
        <dbReference type="Proteomes" id="UP001179952"/>
    </source>
</evidence>
<evidence type="ECO:0000256" key="3">
    <source>
        <dbReference type="ARBA" id="ARBA00022884"/>
    </source>
</evidence>
<dbReference type="InterPro" id="IPR012677">
    <property type="entry name" value="Nucleotide-bd_a/b_plait_sf"/>
</dbReference>
<evidence type="ECO:0000256" key="2">
    <source>
        <dbReference type="ARBA" id="ARBA00022737"/>
    </source>
</evidence>
<name>A0AAV9BIN6_ACOGR</name>
<comment type="caution">
    <text evidence="7">The sequence shown here is derived from an EMBL/GenBank/DDBJ whole genome shotgun (WGS) entry which is preliminary data.</text>
</comment>
<comment type="subcellular location">
    <subcellularLocation>
        <location evidence="1">Nucleus</location>
    </subcellularLocation>
</comment>
<accession>A0AAV9BIN6</accession>
<reference evidence="7" key="2">
    <citation type="submission" date="2023-06" db="EMBL/GenBank/DDBJ databases">
        <authorList>
            <person name="Ma L."/>
            <person name="Liu K.-W."/>
            <person name="Li Z."/>
            <person name="Hsiao Y.-Y."/>
            <person name="Qi Y."/>
            <person name="Fu T."/>
            <person name="Tang G."/>
            <person name="Zhang D."/>
            <person name="Sun W.-H."/>
            <person name="Liu D.-K."/>
            <person name="Li Y."/>
            <person name="Chen G.-Z."/>
            <person name="Liu X.-D."/>
            <person name="Liao X.-Y."/>
            <person name="Jiang Y.-T."/>
            <person name="Yu X."/>
            <person name="Hao Y."/>
            <person name="Huang J."/>
            <person name="Zhao X.-W."/>
            <person name="Ke S."/>
            <person name="Chen Y.-Y."/>
            <person name="Wu W.-L."/>
            <person name="Hsu J.-L."/>
            <person name="Lin Y.-F."/>
            <person name="Huang M.-D."/>
            <person name="Li C.-Y."/>
            <person name="Huang L."/>
            <person name="Wang Z.-W."/>
            <person name="Zhao X."/>
            <person name="Zhong W.-Y."/>
            <person name="Peng D.-H."/>
            <person name="Ahmad S."/>
            <person name="Lan S."/>
            <person name="Zhang J.-S."/>
            <person name="Tsai W.-C."/>
            <person name="Van De Peer Y."/>
            <person name="Liu Z.-J."/>
        </authorList>
    </citation>
    <scope>NUCLEOTIDE SEQUENCE</scope>
    <source>
        <strain evidence="7">SCP</strain>
        <tissue evidence="7">Leaves</tissue>
    </source>
</reference>
<dbReference type="GO" id="GO:0003729">
    <property type="term" value="F:mRNA binding"/>
    <property type="evidence" value="ECO:0007669"/>
    <property type="project" value="TreeGrafter"/>
</dbReference>
<keyword evidence="8" id="KW-1185">Reference proteome</keyword>
<organism evidence="7 8">
    <name type="scientific">Acorus gramineus</name>
    <name type="common">Dwarf sweet flag</name>
    <dbReference type="NCBI Taxonomy" id="55184"/>
    <lineage>
        <taxon>Eukaryota</taxon>
        <taxon>Viridiplantae</taxon>
        <taxon>Streptophyta</taxon>
        <taxon>Embryophyta</taxon>
        <taxon>Tracheophyta</taxon>
        <taxon>Spermatophyta</taxon>
        <taxon>Magnoliopsida</taxon>
        <taxon>Liliopsida</taxon>
        <taxon>Acoraceae</taxon>
        <taxon>Acorus</taxon>
    </lineage>
</organism>
<evidence type="ECO:0000259" key="6">
    <source>
        <dbReference type="Pfam" id="PF00076"/>
    </source>
</evidence>
<evidence type="ECO:0000256" key="5">
    <source>
        <dbReference type="SAM" id="MobiDB-lite"/>
    </source>
</evidence>
<dbReference type="GO" id="GO:0005634">
    <property type="term" value="C:nucleus"/>
    <property type="evidence" value="ECO:0007669"/>
    <property type="project" value="UniProtKB-SubCell"/>
</dbReference>
<feature type="region of interest" description="Disordered" evidence="5">
    <location>
        <begin position="1"/>
        <end position="23"/>
    </location>
</feature>
<reference evidence="7" key="1">
    <citation type="journal article" date="2023" name="Nat. Commun.">
        <title>Diploid and tetraploid genomes of Acorus and the evolution of monocots.</title>
        <authorList>
            <person name="Ma L."/>
            <person name="Liu K.W."/>
            <person name="Li Z."/>
            <person name="Hsiao Y.Y."/>
            <person name="Qi Y."/>
            <person name="Fu T."/>
            <person name="Tang G.D."/>
            <person name="Zhang D."/>
            <person name="Sun W.H."/>
            <person name="Liu D.K."/>
            <person name="Li Y."/>
            <person name="Chen G.Z."/>
            <person name="Liu X.D."/>
            <person name="Liao X.Y."/>
            <person name="Jiang Y.T."/>
            <person name="Yu X."/>
            <person name="Hao Y."/>
            <person name="Huang J."/>
            <person name="Zhao X.W."/>
            <person name="Ke S."/>
            <person name="Chen Y.Y."/>
            <person name="Wu W.L."/>
            <person name="Hsu J.L."/>
            <person name="Lin Y.F."/>
            <person name="Huang M.D."/>
            <person name="Li C.Y."/>
            <person name="Huang L."/>
            <person name="Wang Z.W."/>
            <person name="Zhao X."/>
            <person name="Zhong W.Y."/>
            <person name="Peng D.H."/>
            <person name="Ahmad S."/>
            <person name="Lan S."/>
            <person name="Zhang J.S."/>
            <person name="Tsai W.C."/>
            <person name="Van de Peer Y."/>
            <person name="Liu Z.J."/>
        </authorList>
    </citation>
    <scope>NUCLEOTIDE SEQUENCE</scope>
    <source>
        <strain evidence="7">SCP</strain>
    </source>
</reference>
<dbReference type="InterPro" id="IPR000504">
    <property type="entry name" value="RRM_dom"/>
</dbReference>
<protein>
    <recommendedName>
        <fullName evidence="6">RRM domain-containing protein</fullName>
    </recommendedName>
</protein>
<dbReference type="InterPro" id="IPR035979">
    <property type="entry name" value="RBD_domain_sf"/>
</dbReference>
<dbReference type="PANTHER" id="PTHR48039:SF5">
    <property type="entry name" value="RNA-BINDING PROTEIN 28"/>
    <property type="match status" value="1"/>
</dbReference>
<keyword evidence="2" id="KW-0677">Repeat</keyword>
<dbReference type="Proteomes" id="UP001179952">
    <property type="component" value="Unassembled WGS sequence"/>
</dbReference>
<dbReference type="Gene3D" id="3.30.70.330">
    <property type="match status" value="1"/>
</dbReference>
<feature type="compositionally biased region" description="Basic and acidic residues" evidence="5">
    <location>
        <begin position="1"/>
        <end position="11"/>
    </location>
</feature>
<evidence type="ECO:0000256" key="1">
    <source>
        <dbReference type="ARBA" id="ARBA00004123"/>
    </source>
</evidence>
<dbReference type="AlphaFoldDB" id="A0AAV9BIN6"/>
<evidence type="ECO:0000256" key="4">
    <source>
        <dbReference type="ARBA" id="ARBA00023242"/>
    </source>
</evidence>
<dbReference type="InterPro" id="IPR051945">
    <property type="entry name" value="RRM_MRD1_RNA_proc_ribogen"/>
</dbReference>
<dbReference type="PANTHER" id="PTHR48039">
    <property type="entry name" value="RNA-BINDING MOTIF PROTEIN 14B"/>
    <property type="match status" value="1"/>
</dbReference>
<sequence>MGKKKRMEEGSKGGGEQHSPSTLFVSNLPYSFTSSQLEEAFSDVGPVRRCFMVMQKEKEEETHVRHVH</sequence>
<keyword evidence="3" id="KW-0694">RNA-binding</keyword>
<dbReference type="SUPFAM" id="SSF54928">
    <property type="entry name" value="RNA-binding domain, RBD"/>
    <property type="match status" value="1"/>
</dbReference>
<dbReference type="EMBL" id="JAUJYN010000003">
    <property type="protein sequence ID" value="KAK1276201.1"/>
    <property type="molecule type" value="Genomic_DNA"/>
</dbReference>
<feature type="domain" description="RRM" evidence="6">
    <location>
        <begin position="23"/>
        <end position="57"/>
    </location>
</feature>
<gene>
    <name evidence="7" type="ORF">QJS04_geneDACA000809</name>
</gene>
<proteinExistence type="predicted"/>
<evidence type="ECO:0000313" key="7">
    <source>
        <dbReference type="EMBL" id="KAK1276201.1"/>
    </source>
</evidence>
<keyword evidence="4" id="KW-0539">Nucleus</keyword>